<name>A0A830QR50_9FIRM</name>
<gene>
    <name evidence="2" type="ORF">MM59RIKEN_34380</name>
</gene>
<dbReference type="RefSeq" id="WP_213543921.1">
    <property type="nucleotide sequence ID" value="NZ_AP023421.1"/>
</dbReference>
<feature type="domain" description="N-acetyltransferase" evidence="1">
    <location>
        <begin position="8"/>
        <end position="159"/>
    </location>
</feature>
<dbReference type="AlphaFoldDB" id="A0A830QR50"/>
<sequence length="169" mass="18471">MPQCKLDVTLEPLSAAYLNQVERLWSDPAVIRYTSIRTPCTREAAAERLSNLSGRPTVFAVLHAGKFCGVAGCLPAEEETFGLFYQLLPSYWGQGVGRAAAEMVLEALRRLSPSATVCADVVAENTASIRILEGLGFRRVRTSAPDGGCGRLAIWEYLRSFGNQEEECL</sequence>
<geneLocation type="plasmid" evidence="2 3">
    <name>pMM59_01</name>
</geneLocation>
<dbReference type="Proteomes" id="UP000679848">
    <property type="component" value="Plasmid pMM59_01"/>
</dbReference>
<accession>A0A830QR50</accession>
<dbReference type="GO" id="GO:0016747">
    <property type="term" value="F:acyltransferase activity, transferring groups other than amino-acyl groups"/>
    <property type="evidence" value="ECO:0007669"/>
    <property type="project" value="InterPro"/>
</dbReference>
<dbReference type="PANTHER" id="PTHR43792:SF16">
    <property type="entry name" value="N-ACETYLTRANSFERASE DOMAIN-CONTAINING PROTEIN"/>
    <property type="match status" value="1"/>
</dbReference>
<dbReference type="PROSITE" id="PS51186">
    <property type="entry name" value="GNAT"/>
    <property type="match status" value="1"/>
</dbReference>
<keyword evidence="3" id="KW-1185">Reference proteome</keyword>
<dbReference type="InterPro" id="IPR016181">
    <property type="entry name" value="Acyl_CoA_acyltransferase"/>
</dbReference>
<dbReference type="Pfam" id="PF13302">
    <property type="entry name" value="Acetyltransf_3"/>
    <property type="match status" value="1"/>
</dbReference>
<dbReference type="PANTHER" id="PTHR43792">
    <property type="entry name" value="GNAT FAMILY, PUTATIVE (AFU_ORTHOLOGUE AFUA_3G00765)-RELATED-RELATED"/>
    <property type="match status" value="1"/>
</dbReference>
<proteinExistence type="predicted"/>
<dbReference type="EMBL" id="AP023421">
    <property type="protein sequence ID" value="BCK86119.1"/>
    <property type="molecule type" value="Genomic_DNA"/>
</dbReference>
<dbReference type="KEGG" id="pfaa:MM59RIKEN_34380"/>
<dbReference type="Gene3D" id="3.40.630.30">
    <property type="match status" value="1"/>
</dbReference>
<reference evidence="2" key="1">
    <citation type="submission" date="2020-09" db="EMBL/GenBank/DDBJ databases">
        <title>New species isolated from human feces.</title>
        <authorList>
            <person name="Kitahara M."/>
            <person name="Shigeno Y."/>
            <person name="Shime M."/>
            <person name="Matsumoto Y."/>
            <person name="Nakamura S."/>
            <person name="Motooka D."/>
            <person name="Fukuoka S."/>
            <person name="Nishikawa H."/>
            <person name="Benno Y."/>
        </authorList>
    </citation>
    <scope>NUCLEOTIDE SEQUENCE</scope>
    <source>
        <strain evidence="2">MM59</strain>
        <plasmid evidence="2">pMM59_01</plasmid>
    </source>
</reference>
<organism evidence="2 3">
    <name type="scientific">Pusillibacter faecalis</name>
    <dbReference type="NCBI Taxonomy" id="2714358"/>
    <lineage>
        <taxon>Bacteria</taxon>
        <taxon>Bacillati</taxon>
        <taxon>Bacillota</taxon>
        <taxon>Clostridia</taxon>
        <taxon>Eubacteriales</taxon>
        <taxon>Oscillospiraceae</taxon>
        <taxon>Pusillibacter</taxon>
    </lineage>
</organism>
<keyword evidence="2" id="KW-0614">Plasmid</keyword>
<evidence type="ECO:0000259" key="1">
    <source>
        <dbReference type="PROSITE" id="PS51186"/>
    </source>
</evidence>
<protein>
    <recommendedName>
        <fullName evidence="1">N-acetyltransferase domain-containing protein</fullName>
    </recommendedName>
</protein>
<evidence type="ECO:0000313" key="2">
    <source>
        <dbReference type="EMBL" id="BCK86119.1"/>
    </source>
</evidence>
<dbReference type="SUPFAM" id="SSF55729">
    <property type="entry name" value="Acyl-CoA N-acyltransferases (Nat)"/>
    <property type="match status" value="1"/>
</dbReference>
<evidence type="ECO:0000313" key="3">
    <source>
        <dbReference type="Proteomes" id="UP000679848"/>
    </source>
</evidence>
<dbReference type="CDD" id="cd04301">
    <property type="entry name" value="NAT_SF"/>
    <property type="match status" value="1"/>
</dbReference>
<dbReference type="InterPro" id="IPR000182">
    <property type="entry name" value="GNAT_dom"/>
</dbReference>
<dbReference type="InterPro" id="IPR051531">
    <property type="entry name" value="N-acetyltransferase"/>
</dbReference>